<dbReference type="AlphaFoldDB" id="A0A517QMD0"/>
<dbReference type="Pfam" id="PF13646">
    <property type="entry name" value="HEAT_2"/>
    <property type="match status" value="2"/>
</dbReference>
<feature type="region of interest" description="Disordered" evidence="4">
    <location>
        <begin position="43"/>
        <end position="69"/>
    </location>
</feature>
<keyword evidence="5" id="KW-1133">Transmembrane helix</keyword>
<dbReference type="Proteomes" id="UP000315724">
    <property type="component" value="Chromosome"/>
</dbReference>
<dbReference type="InterPro" id="IPR036322">
    <property type="entry name" value="WD40_repeat_dom_sf"/>
</dbReference>
<feature type="repeat" description="WD" evidence="3">
    <location>
        <begin position="716"/>
        <end position="749"/>
    </location>
</feature>
<evidence type="ECO:0000313" key="6">
    <source>
        <dbReference type="EMBL" id="QDT32790.1"/>
    </source>
</evidence>
<dbReference type="PANTHER" id="PTHR22847">
    <property type="entry name" value="WD40 REPEAT PROTEIN"/>
    <property type="match status" value="1"/>
</dbReference>
<reference evidence="6 7" key="1">
    <citation type="submission" date="2019-02" db="EMBL/GenBank/DDBJ databases">
        <title>Deep-cultivation of Planctomycetes and their phenomic and genomic characterization uncovers novel biology.</title>
        <authorList>
            <person name="Wiegand S."/>
            <person name="Jogler M."/>
            <person name="Boedeker C."/>
            <person name="Pinto D."/>
            <person name="Vollmers J."/>
            <person name="Rivas-Marin E."/>
            <person name="Kohn T."/>
            <person name="Peeters S.H."/>
            <person name="Heuer A."/>
            <person name="Rast P."/>
            <person name="Oberbeckmann S."/>
            <person name="Bunk B."/>
            <person name="Jeske O."/>
            <person name="Meyerdierks A."/>
            <person name="Storesund J.E."/>
            <person name="Kallscheuer N."/>
            <person name="Luecker S."/>
            <person name="Lage O.M."/>
            <person name="Pohl T."/>
            <person name="Merkel B.J."/>
            <person name="Hornburger P."/>
            <person name="Mueller R.-W."/>
            <person name="Bruemmer F."/>
            <person name="Labrenz M."/>
            <person name="Spormann A.M."/>
            <person name="Op den Camp H."/>
            <person name="Overmann J."/>
            <person name="Amann R."/>
            <person name="Jetten M.S.M."/>
            <person name="Mascher T."/>
            <person name="Medema M.H."/>
            <person name="Devos D.P."/>
            <person name="Kaster A.-K."/>
            <person name="Ovreas L."/>
            <person name="Rohde M."/>
            <person name="Galperin M.Y."/>
            <person name="Jogler C."/>
        </authorList>
    </citation>
    <scope>NUCLEOTIDE SEQUENCE [LARGE SCALE GENOMIC DNA]</scope>
    <source>
        <strain evidence="6 7">Mal48</strain>
    </source>
</reference>
<dbReference type="EMBL" id="CP036267">
    <property type="protein sequence ID" value="QDT32790.1"/>
    <property type="molecule type" value="Genomic_DNA"/>
</dbReference>
<feature type="repeat" description="WD" evidence="3">
    <location>
        <begin position="525"/>
        <end position="566"/>
    </location>
</feature>
<dbReference type="SUPFAM" id="SSF50978">
    <property type="entry name" value="WD40 repeat-like"/>
    <property type="match status" value="1"/>
</dbReference>
<dbReference type="InterPro" id="IPR015943">
    <property type="entry name" value="WD40/YVTN_repeat-like_dom_sf"/>
</dbReference>
<dbReference type="Pfam" id="PF00400">
    <property type="entry name" value="WD40"/>
    <property type="match status" value="2"/>
</dbReference>
<keyword evidence="5" id="KW-0812">Transmembrane</keyword>
<dbReference type="PANTHER" id="PTHR22847:SF637">
    <property type="entry name" value="WD REPEAT DOMAIN 5B"/>
    <property type="match status" value="1"/>
</dbReference>
<feature type="transmembrane region" description="Helical" evidence="5">
    <location>
        <begin position="81"/>
        <end position="104"/>
    </location>
</feature>
<proteinExistence type="predicted"/>
<keyword evidence="5" id="KW-0472">Membrane</keyword>
<dbReference type="PROSITE" id="PS50082">
    <property type="entry name" value="WD_REPEATS_2"/>
    <property type="match status" value="2"/>
</dbReference>
<keyword evidence="1 3" id="KW-0853">WD repeat</keyword>
<dbReference type="SUPFAM" id="SSF48371">
    <property type="entry name" value="ARM repeat"/>
    <property type="match status" value="1"/>
</dbReference>
<dbReference type="KEGG" id="tpol:Mal48_20370"/>
<dbReference type="Gene3D" id="1.25.10.10">
    <property type="entry name" value="Leucine-rich Repeat Variant"/>
    <property type="match status" value="2"/>
</dbReference>
<accession>A0A517QMD0</accession>
<name>A0A517QMD0_9PLAN</name>
<sequence>MERLYKGVCPKCGRKYSRTSKPKSAIFACKKCGHDVQVKVVKASRSSGSSSEHKKRKEKAKPKELSSSEKWAQEQAAARALMLKVASGILVVCLMIVAGVVVSFKRSAAEAKRQEAIANLAKGEGNDSTSIPLLLEAIENASQDAKSGAVASFEKMGASASEAVPQLIKLLDHESESVKVYTLRALAGIGESAKSAAKSVEKTLLDSKSTRVKTAAINALRMWQTPEQMIPLLIPLVGSSDRSLQEEAVAGLTGAGPEAKEAVSELLVLIRQGGEKLAKNAARAAGSIDPENPDVFRALELTLKNSSKSWEIRRGAAEGLGYCGEKAIPLLKESIESPSLISASAHALAKTGDPAVIPILVRTLNRLDEIEVQERRGISVPRNYVVTKSTSNALGEVLSERKYRVGSYEAQQRAISRGIDGARGERNKRELAIRQALAELGVAGDDGVKAAMEKIDREVLGWEPELWSQTKELIVPEEQRLSHLCWSPNGKLLMGVKGDRFIGGEANRLFLWDIDNSKLKFDLNVQTPDEELETFAFSSDSQFLAAGGRGKKIYVWSLEDGKLLHELVIASRRGIFGSISALKFLDANTLGSISSDANFRKWNLEDGKLISTEDYSGGRTYAQFSEDGKVLALAGTTGSGSVTKGGRVTDFATGKVLYNYTGRPKAMSHNGMWLAETSSYSTDRGAIEIHSVQARKEVTAVKVPRDSRTHDLDMPTAIAFNPEGTIMVNGGIRGTVRFWQSEEGRELMVRKLHARPVTAIAFSYDGSRLASTSLDSKIKILSQEKQIVSE</sequence>
<gene>
    <name evidence="6" type="ORF">Mal48_20370</name>
</gene>
<organism evidence="6 7">
    <name type="scientific">Thalassoglobus polymorphus</name>
    <dbReference type="NCBI Taxonomy" id="2527994"/>
    <lineage>
        <taxon>Bacteria</taxon>
        <taxon>Pseudomonadati</taxon>
        <taxon>Planctomycetota</taxon>
        <taxon>Planctomycetia</taxon>
        <taxon>Planctomycetales</taxon>
        <taxon>Planctomycetaceae</taxon>
        <taxon>Thalassoglobus</taxon>
    </lineage>
</organism>
<evidence type="ECO:0000256" key="3">
    <source>
        <dbReference type="PROSITE-ProRule" id="PRU00221"/>
    </source>
</evidence>
<dbReference type="SMART" id="SM00320">
    <property type="entry name" value="WD40"/>
    <property type="match status" value="5"/>
</dbReference>
<dbReference type="InterPro" id="IPR011989">
    <property type="entry name" value="ARM-like"/>
</dbReference>
<dbReference type="OrthoDB" id="207906at2"/>
<keyword evidence="2" id="KW-0677">Repeat</keyword>
<evidence type="ECO:0000313" key="7">
    <source>
        <dbReference type="Proteomes" id="UP000315724"/>
    </source>
</evidence>
<dbReference type="Gene3D" id="2.130.10.10">
    <property type="entry name" value="YVTN repeat-like/Quinoprotein amine dehydrogenase"/>
    <property type="match status" value="2"/>
</dbReference>
<keyword evidence="7" id="KW-1185">Reference proteome</keyword>
<dbReference type="InterPro" id="IPR016024">
    <property type="entry name" value="ARM-type_fold"/>
</dbReference>
<evidence type="ECO:0000256" key="2">
    <source>
        <dbReference type="ARBA" id="ARBA00022737"/>
    </source>
</evidence>
<dbReference type="RefSeq" id="WP_145198316.1">
    <property type="nucleotide sequence ID" value="NZ_CP036267.1"/>
</dbReference>
<evidence type="ECO:0000256" key="1">
    <source>
        <dbReference type="ARBA" id="ARBA00022574"/>
    </source>
</evidence>
<evidence type="ECO:0000256" key="5">
    <source>
        <dbReference type="SAM" id="Phobius"/>
    </source>
</evidence>
<evidence type="ECO:0000256" key="4">
    <source>
        <dbReference type="SAM" id="MobiDB-lite"/>
    </source>
</evidence>
<protein>
    <submittedName>
        <fullName evidence="6">WD domain, G-beta repeat</fullName>
    </submittedName>
</protein>
<dbReference type="InterPro" id="IPR001680">
    <property type="entry name" value="WD40_rpt"/>
</dbReference>